<dbReference type="Proteomes" id="UP000299102">
    <property type="component" value="Unassembled WGS sequence"/>
</dbReference>
<gene>
    <name evidence="2" type="primary">sima</name>
    <name evidence="2" type="ORF">EVAR_68934_1</name>
</gene>
<dbReference type="EMBL" id="BGZK01003528">
    <property type="protein sequence ID" value="GBP02230.1"/>
    <property type="molecule type" value="Genomic_DNA"/>
</dbReference>
<reference evidence="2 3" key="1">
    <citation type="journal article" date="2019" name="Commun. Biol.">
        <title>The bagworm genome reveals a unique fibroin gene that provides high tensile strength.</title>
        <authorList>
            <person name="Kono N."/>
            <person name="Nakamura H."/>
            <person name="Ohtoshi R."/>
            <person name="Tomita M."/>
            <person name="Numata K."/>
            <person name="Arakawa K."/>
        </authorList>
    </citation>
    <scope>NUCLEOTIDE SEQUENCE [LARGE SCALE GENOMIC DNA]</scope>
</reference>
<feature type="compositionally biased region" description="Polar residues" evidence="1">
    <location>
        <begin position="1"/>
        <end position="17"/>
    </location>
</feature>
<organism evidence="2 3">
    <name type="scientific">Eumeta variegata</name>
    <name type="common">Bagworm moth</name>
    <name type="synonym">Eumeta japonica</name>
    <dbReference type="NCBI Taxonomy" id="151549"/>
    <lineage>
        <taxon>Eukaryota</taxon>
        <taxon>Metazoa</taxon>
        <taxon>Ecdysozoa</taxon>
        <taxon>Arthropoda</taxon>
        <taxon>Hexapoda</taxon>
        <taxon>Insecta</taxon>
        <taxon>Pterygota</taxon>
        <taxon>Neoptera</taxon>
        <taxon>Endopterygota</taxon>
        <taxon>Lepidoptera</taxon>
        <taxon>Glossata</taxon>
        <taxon>Ditrysia</taxon>
        <taxon>Tineoidea</taxon>
        <taxon>Psychidae</taxon>
        <taxon>Oiketicinae</taxon>
        <taxon>Eumeta</taxon>
    </lineage>
</organism>
<evidence type="ECO:0000313" key="2">
    <source>
        <dbReference type="EMBL" id="GBP02230.1"/>
    </source>
</evidence>
<sequence length="310" mass="33611">MTATSPHSLRQSSPSLIATTTCSTNNNSNTATTAATTNCTNIDPFINYRDESNDTNCSQHLLSPSVTSKSPEGSSLPSLCSPNSLSQEDEFSYYTMNVDDMDDLTMRAPYIPMNEQDDLPLLTSDDYMWSSGNAFTPDEFSLHTKDSDNLQAFQINQSLNYQQQQFTQQQQQMQQFSNSSLCSSPASTVSSMSPSPIQQQQQQYKHQLMSADSSELASLLCGNGNSSITILHPANFSNSLNLNVGDSGTGNNNSGSNNENGGVGLTDDLDSVSVGSPTAALDHHQNCNNIVCNNSRNNWSNNISNNVTSY</sequence>
<feature type="region of interest" description="Disordered" evidence="1">
    <location>
        <begin position="1"/>
        <end position="23"/>
    </location>
</feature>
<evidence type="ECO:0000256" key="1">
    <source>
        <dbReference type="SAM" id="MobiDB-lite"/>
    </source>
</evidence>
<proteinExistence type="predicted"/>
<dbReference type="OrthoDB" id="6021714at2759"/>
<accession>A0A4C1SM51</accession>
<feature type="compositionally biased region" description="Low complexity" evidence="1">
    <location>
        <begin position="247"/>
        <end position="260"/>
    </location>
</feature>
<name>A0A4C1SM51_EUMVA</name>
<dbReference type="AlphaFoldDB" id="A0A4C1SM51"/>
<feature type="compositionally biased region" description="Low complexity" evidence="1">
    <location>
        <begin position="74"/>
        <end position="83"/>
    </location>
</feature>
<evidence type="ECO:0000313" key="3">
    <source>
        <dbReference type="Proteomes" id="UP000299102"/>
    </source>
</evidence>
<feature type="region of interest" description="Disordered" evidence="1">
    <location>
        <begin position="247"/>
        <end position="280"/>
    </location>
</feature>
<dbReference type="STRING" id="151549.A0A4C1SM51"/>
<protein>
    <submittedName>
        <fullName evidence="2">Protein similar</fullName>
    </submittedName>
</protein>
<comment type="caution">
    <text evidence="2">The sequence shown here is derived from an EMBL/GenBank/DDBJ whole genome shotgun (WGS) entry which is preliminary data.</text>
</comment>
<feature type="compositionally biased region" description="Polar residues" evidence="1">
    <location>
        <begin position="63"/>
        <end position="73"/>
    </location>
</feature>
<feature type="region of interest" description="Disordered" evidence="1">
    <location>
        <begin position="63"/>
        <end position="83"/>
    </location>
</feature>
<keyword evidence="3" id="KW-1185">Reference proteome</keyword>